<evidence type="ECO:0000313" key="3">
    <source>
        <dbReference type="Proteomes" id="UP000182983"/>
    </source>
</evidence>
<dbReference type="InterPro" id="IPR057736">
    <property type="entry name" value="SAF_PseI/NeuA/NeuB"/>
</dbReference>
<dbReference type="Proteomes" id="UP000182983">
    <property type="component" value="Unassembled WGS sequence"/>
</dbReference>
<dbReference type="GO" id="GO:0016051">
    <property type="term" value="P:carbohydrate biosynthetic process"/>
    <property type="evidence" value="ECO:0007669"/>
    <property type="project" value="InterPro"/>
</dbReference>
<dbReference type="GO" id="GO:0047444">
    <property type="term" value="F:N-acylneuraminate-9-phosphate synthase activity"/>
    <property type="evidence" value="ECO:0007669"/>
    <property type="project" value="TreeGrafter"/>
</dbReference>
<dbReference type="SUPFAM" id="SSF51269">
    <property type="entry name" value="AFP III-like domain"/>
    <property type="match status" value="1"/>
</dbReference>
<dbReference type="Gene3D" id="3.20.20.70">
    <property type="entry name" value="Aldolase class I"/>
    <property type="match status" value="1"/>
</dbReference>
<dbReference type="EMBL" id="FNWO01000003">
    <property type="protein sequence ID" value="SEH30064.1"/>
    <property type="molecule type" value="Genomic_DNA"/>
</dbReference>
<reference evidence="3" key="1">
    <citation type="submission" date="2016-10" db="EMBL/GenBank/DDBJ databases">
        <authorList>
            <person name="Varghese N."/>
            <person name="Submissions S."/>
        </authorList>
    </citation>
    <scope>NUCLEOTIDE SEQUENCE [LARGE SCALE GENOMIC DNA]</scope>
    <source>
        <strain evidence="3">DSM 13234</strain>
    </source>
</reference>
<proteinExistence type="predicted"/>
<dbReference type="InterPro" id="IPR051690">
    <property type="entry name" value="PseI-like"/>
</dbReference>
<dbReference type="RefSeq" id="WP_074765910.1">
    <property type="nucleotide sequence ID" value="NZ_FNWO01000003.1"/>
</dbReference>
<dbReference type="OrthoDB" id="9781701at2"/>
<dbReference type="InterPro" id="IPR013974">
    <property type="entry name" value="SAF"/>
</dbReference>
<dbReference type="Pfam" id="PF08666">
    <property type="entry name" value="SAF"/>
    <property type="match status" value="1"/>
</dbReference>
<gene>
    <name evidence="2" type="ORF">SAMN04244559_00858</name>
</gene>
<sequence>MRELCVDAIRIADDTDCYVIAEIGHNHQGDLEKCKQLFHAAHECGANAVKLQKRDNRSLFTKAMYDSAYSSENAYGDTYGAHREFLEFGEFEYKELRAYAKDLGISFFSTAFDFNSADFLEKLDMPAYKLASGDLTNIPLMKHIASFGKPMFISTGGGSMEDVRRAYEAIMPINRHLCILQCSAGYPPEYEELNLRVIETFRAEFPDIVIGFSSHDSGIAMAVAGYMLGARVVEKHFTLNRAWKGTDHAFSLERPGLQKMVRDLKRTRLAMGDGIKRQYESEKKPLQKMSKKLVAARDLEAGHVLTRADFCIKSPNDGLPPHMMDDLIGLTLAKPLKEDDNFAMDVFAQAPVG</sequence>
<dbReference type="PANTHER" id="PTHR42966:SF1">
    <property type="entry name" value="SIALIC ACID SYNTHASE"/>
    <property type="match status" value="1"/>
</dbReference>
<dbReference type="PANTHER" id="PTHR42966">
    <property type="entry name" value="N-ACETYLNEURAMINATE SYNTHASE"/>
    <property type="match status" value="1"/>
</dbReference>
<name>A0A1H6H709_MAGFU</name>
<dbReference type="CDD" id="cd11615">
    <property type="entry name" value="SAF_NeuB_like"/>
    <property type="match status" value="1"/>
</dbReference>
<organism evidence="2 3">
    <name type="scientific">Magnetospirillum fulvum</name>
    <name type="common">Rhodospirillum fulvum</name>
    <dbReference type="NCBI Taxonomy" id="1082"/>
    <lineage>
        <taxon>Bacteria</taxon>
        <taxon>Pseudomonadati</taxon>
        <taxon>Pseudomonadota</taxon>
        <taxon>Alphaproteobacteria</taxon>
        <taxon>Rhodospirillales</taxon>
        <taxon>Rhodospirillaceae</taxon>
        <taxon>Magnetospirillum</taxon>
    </lineage>
</organism>
<dbReference type="SUPFAM" id="SSF51569">
    <property type="entry name" value="Aldolase"/>
    <property type="match status" value="1"/>
</dbReference>
<feature type="domain" description="AFP-like" evidence="1">
    <location>
        <begin position="292"/>
        <end position="350"/>
    </location>
</feature>
<evidence type="ECO:0000259" key="1">
    <source>
        <dbReference type="PROSITE" id="PS50844"/>
    </source>
</evidence>
<dbReference type="PROSITE" id="PS50844">
    <property type="entry name" value="AFP_LIKE"/>
    <property type="match status" value="1"/>
</dbReference>
<dbReference type="InterPro" id="IPR006190">
    <property type="entry name" value="SAF_AFP_Neu5Ac"/>
</dbReference>
<dbReference type="Pfam" id="PF03102">
    <property type="entry name" value="NeuB"/>
    <property type="match status" value="1"/>
</dbReference>
<dbReference type="InterPro" id="IPR013132">
    <property type="entry name" value="PseI/NeuA/B-like_N"/>
</dbReference>
<protein>
    <submittedName>
        <fullName evidence="2">Sialic acid synthase</fullName>
    </submittedName>
</protein>
<evidence type="ECO:0000313" key="2">
    <source>
        <dbReference type="EMBL" id="SEH30064.1"/>
    </source>
</evidence>
<dbReference type="InterPro" id="IPR013785">
    <property type="entry name" value="Aldolase_TIM"/>
</dbReference>
<keyword evidence="3" id="KW-1185">Reference proteome</keyword>
<dbReference type="AlphaFoldDB" id="A0A1H6H709"/>
<accession>A0A1H6H709</accession>
<dbReference type="InterPro" id="IPR036732">
    <property type="entry name" value="AFP_Neu5c_C_sf"/>
</dbReference>
<dbReference type="Gene3D" id="3.90.1210.10">
    <property type="entry name" value="Antifreeze-like/N-acetylneuraminic acid synthase C-terminal domain"/>
    <property type="match status" value="1"/>
</dbReference>